<dbReference type="Proteomes" id="UP000036403">
    <property type="component" value="Unassembled WGS sequence"/>
</dbReference>
<dbReference type="EMBL" id="LBMM01014127">
    <property type="protein sequence ID" value="KMQ85308.1"/>
    <property type="molecule type" value="Genomic_DNA"/>
</dbReference>
<reference evidence="4 5" key="1">
    <citation type="submission" date="2015-04" db="EMBL/GenBank/DDBJ databases">
        <title>Lasius niger genome sequencing.</title>
        <authorList>
            <person name="Konorov E.A."/>
            <person name="Nikitin M.A."/>
            <person name="Kirill M.V."/>
            <person name="Chang P."/>
        </authorList>
    </citation>
    <scope>NUCLEOTIDE SEQUENCE [LARGE SCALE GENOMIC DNA]</scope>
    <source>
        <tissue evidence="4">Whole</tissue>
    </source>
</reference>
<dbReference type="PaxDb" id="67767-A0A0J7K4B7"/>
<keyword evidence="2" id="KW-0812">Transmembrane</keyword>
<evidence type="ECO:0000313" key="4">
    <source>
        <dbReference type="EMBL" id="KMQ85308.1"/>
    </source>
</evidence>
<feature type="transmembrane region" description="Helical" evidence="2">
    <location>
        <begin position="66"/>
        <end position="85"/>
    </location>
</feature>
<dbReference type="InterPro" id="IPR020846">
    <property type="entry name" value="MFS_dom"/>
</dbReference>
<feature type="transmembrane region" description="Helical" evidence="2">
    <location>
        <begin position="273"/>
        <end position="291"/>
    </location>
</feature>
<proteinExistence type="predicted"/>
<evidence type="ECO:0000256" key="2">
    <source>
        <dbReference type="SAM" id="Phobius"/>
    </source>
</evidence>
<dbReference type="AlphaFoldDB" id="A0A0J7K4B7"/>
<feature type="transmembrane region" description="Helical" evidence="2">
    <location>
        <begin position="232"/>
        <end position="253"/>
    </location>
</feature>
<feature type="transmembrane region" description="Helical" evidence="2">
    <location>
        <begin position="298"/>
        <end position="316"/>
    </location>
</feature>
<feature type="domain" description="Major facilitator superfamily (MFS) profile" evidence="3">
    <location>
        <begin position="29"/>
        <end position="411"/>
    </location>
</feature>
<feature type="transmembrane region" description="Helical" evidence="2">
    <location>
        <begin position="97"/>
        <end position="114"/>
    </location>
</feature>
<dbReference type="CDD" id="cd17339">
    <property type="entry name" value="MFS_NIMT_CynX_like"/>
    <property type="match status" value="1"/>
</dbReference>
<dbReference type="InterPro" id="IPR052524">
    <property type="entry name" value="MFS_Cyanate_Porter"/>
</dbReference>
<sequence length="413" mass="43877">MPWCEELMPQPASSSSSIATPRRRLHRPALLIVGIMLIAANLRAALTSVGPLLEQIQQQLALSATAAGLINSLPMILFAVLSPLTPALAKRFGIERTLGFALALLVCGIALRSLPQDAMLWLGSVLIGAAIAFANVVLPTLVKRDFPHRAAAMIAAYAAVMSLVAAIASGLAVPLASLADLGWRFSLLCWGLPALLALLIWLPQLRRTAIPAAKEPQSAEPQRYRSPWGSALGWQVAMFMGLQSIAFYTIIGWFSAFAVSHGASAQQAGFELFVYQVVAIVANFVMVVILPRARDQRAIALGSSLLIFIGVGGLLVQPASSLVWLTFAGLGAGSSLVLALSFFGLRSQHHHQATLLSGMAQSVGYLLAALGPTLFGLLHDLTEGWRWPLIALLCLTVLQMLFGALAGRSRVIG</sequence>
<feature type="transmembrane region" description="Helical" evidence="2">
    <location>
        <begin position="29"/>
        <end position="46"/>
    </location>
</feature>
<evidence type="ECO:0000259" key="3">
    <source>
        <dbReference type="PROSITE" id="PS50850"/>
    </source>
</evidence>
<dbReference type="PANTHER" id="PTHR23523">
    <property type="match status" value="1"/>
</dbReference>
<protein>
    <submittedName>
        <fullName evidence="4">Major facilitator superfamily protein</fullName>
    </submittedName>
</protein>
<dbReference type="InterPro" id="IPR036259">
    <property type="entry name" value="MFS_trans_sf"/>
</dbReference>
<evidence type="ECO:0000256" key="1">
    <source>
        <dbReference type="ARBA" id="ARBA00004141"/>
    </source>
</evidence>
<feature type="transmembrane region" description="Helical" evidence="2">
    <location>
        <begin position="120"/>
        <end position="142"/>
    </location>
</feature>
<name>A0A0J7K4B7_LASNI</name>
<comment type="subcellular location">
    <subcellularLocation>
        <location evidence="1">Membrane</location>
        <topology evidence="1">Multi-pass membrane protein</topology>
    </subcellularLocation>
</comment>
<dbReference type="SUPFAM" id="SSF103473">
    <property type="entry name" value="MFS general substrate transporter"/>
    <property type="match status" value="1"/>
</dbReference>
<keyword evidence="5" id="KW-1185">Reference proteome</keyword>
<dbReference type="GO" id="GO:0016020">
    <property type="term" value="C:membrane"/>
    <property type="evidence" value="ECO:0007669"/>
    <property type="project" value="UniProtKB-SubCell"/>
</dbReference>
<feature type="transmembrane region" description="Helical" evidence="2">
    <location>
        <begin position="322"/>
        <end position="343"/>
    </location>
</feature>
<comment type="caution">
    <text evidence="4">The sequence shown here is derived from an EMBL/GenBank/DDBJ whole genome shotgun (WGS) entry which is preliminary data.</text>
</comment>
<dbReference type="GO" id="GO:0022857">
    <property type="term" value="F:transmembrane transporter activity"/>
    <property type="evidence" value="ECO:0007669"/>
    <property type="project" value="InterPro"/>
</dbReference>
<feature type="transmembrane region" description="Helical" evidence="2">
    <location>
        <begin position="355"/>
        <end position="375"/>
    </location>
</feature>
<dbReference type="PANTHER" id="PTHR23523:SF2">
    <property type="entry name" value="2-NITROIMIDAZOLE TRANSPORTER"/>
    <property type="match status" value="1"/>
</dbReference>
<keyword evidence="2" id="KW-1133">Transmembrane helix</keyword>
<accession>A0A0J7K4B7</accession>
<evidence type="ECO:0000313" key="5">
    <source>
        <dbReference type="Proteomes" id="UP000036403"/>
    </source>
</evidence>
<dbReference type="OrthoDB" id="10252300at2759"/>
<dbReference type="Gene3D" id="1.20.1250.20">
    <property type="entry name" value="MFS general substrate transporter like domains"/>
    <property type="match status" value="1"/>
</dbReference>
<dbReference type="InterPro" id="IPR011701">
    <property type="entry name" value="MFS"/>
</dbReference>
<organism evidence="4 5">
    <name type="scientific">Lasius niger</name>
    <name type="common">Black garden ant</name>
    <dbReference type="NCBI Taxonomy" id="67767"/>
    <lineage>
        <taxon>Eukaryota</taxon>
        <taxon>Metazoa</taxon>
        <taxon>Ecdysozoa</taxon>
        <taxon>Arthropoda</taxon>
        <taxon>Hexapoda</taxon>
        <taxon>Insecta</taxon>
        <taxon>Pterygota</taxon>
        <taxon>Neoptera</taxon>
        <taxon>Endopterygota</taxon>
        <taxon>Hymenoptera</taxon>
        <taxon>Apocrita</taxon>
        <taxon>Aculeata</taxon>
        <taxon>Formicoidea</taxon>
        <taxon>Formicidae</taxon>
        <taxon>Formicinae</taxon>
        <taxon>Lasius</taxon>
        <taxon>Lasius</taxon>
    </lineage>
</organism>
<feature type="transmembrane region" description="Helical" evidence="2">
    <location>
        <begin position="181"/>
        <end position="202"/>
    </location>
</feature>
<dbReference type="Pfam" id="PF07690">
    <property type="entry name" value="MFS_1"/>
    <property type="match status" value="1"/>
</dbReference>
<gene>
    <name evidence="4" type="ORF">RF55_16212</name>
</gene>
<feature type="transmembrane region" description="Helical" evidence="2">
    <location>
        <begin position="387"/>
        <end position="407"/>
    </location>
</feature>
<dbReference type="PROSITE" id="PS50850">
    <property type="entry name" value="MFS"/>
    <property type="match status" value="1"/>
</dbReference>
<keyword evidence="2" id="KW-0472">Membrane</keyword>
<feature type="transmembrane region" description="Helical" evidence="2">
    <location>
        <begin position="154"/>
        <end position="175"/>
    </location>
</feature>